<organism evidence="3 4">
    <name type="scientific">Rhodococcus wratislaviensis</name>
    <name type="common">Tsukamurella wratislaviensis</name>
    <dbReference type="NCBI Taxonomy" id="44752"/>
    <lineage>
        <taxon>Bacteria</taxon>
        <taxon>Bacillati</taxon>
        <taxon>Actinomycetota</taxon>
        <taxon>Actinomycetes</taxon>
        <taxon>Mycobacteriales</taxon>
        <taxon>Nocardiaceae</taxon>
        <taxon>Rhodococcus</taxon>
    </lineage>
</organism>
<dbReference type="PANTHER" id="PTHR42993:SF1">
    <property type="entry name" value="MAOC-LIKE DEHYDRATASE DOMAIN-CONTAINING PROTEIN"/>
    <property type="match status" value="1"/>
</dbReference>
<dbReference type="OrthoDB" id="9801735at2"/>
<evidence type="ECO:0000313" key="4">
    <source>
        <dbReference type="Proteomes" id="UP000287519"/>
    </source>
</evidence>
<dbReference type="Proteomes" id="UP000287519">
    <property type="component" value="Unassembled WGS sequence"/>
</dbReference>
<dbReference type="CDD" id="cd03450">
    <property type="entry name" value="NodN"/>
    <property type="match status" value="1"/>
</dbReference>
<accession>A0A402C5K9</accession>
<comment type="similarity">
    <text evidence="1">Belongs to the enoyl-CoA hydratase/isomerase family.</text>
</comment>
<comment type="caution">
    <text evidence="3">The sequence shown here is derived from an EMBL/GenBank/DDBJ whole genome shotgun (WGS) entry which is preliminary data.</text>
</comment>
<dbReference type="Gene3D" id="3.10.129.10">
    <property type="entry name" value="Hotdog Thioesterase"/>
    <property type="match status" value="1"/>
</dbReference>
<name>A0A402C5K9_RHOWR</name>
<dbReference type="EMBL" id="BHYM01000022">
    <property type="protein sequence ID" value="GCE38848.1"/>
    <property type="molecule type" value="Genomic_DNA"/>
</dbReference>
<protein>
    <submittedName>
        <fullName evidence="3">Acyl dehydratase</fullName>
    </submittedName>
</protein>
<dbReference type="InterPro" id="IPR029069">
    <property type="entry name" value="HotDog_dom_sf"/>
</dbReference>
<keyword evidence="4" id="KW-1185">Reference proteome</keyword>
<evidence type="ECO:0000256" key="1">
    <source>
        <dbReference type="ARBA" id="ARBA00005254"/>
    </source>
</evidence>
<dbReference type="Pfam" id="PF01575">
    <property type="entry name" value="MaoC_dehydratas"/>
    <property type="match status" value="1"/>
</dbReference>
<evidence type="ECO:0000259" key="2">
    <source>
        <dbReference type="Pfam" id="PF01575"/>
    </source>
</evidence>
<feature type="domain" description="MaoC-like" evidence="2">
    <location>
        <begin position="11"/>
        <end position="122"/>
    </location>
</feature>
<gene>
    <name evidence="3" type="ORF">Rhow_002372</name>
</gene>
<dbReference type="InterPro" id="IPR002539">
    <property type="entry name" value="MaoC-like_dom"/>
</dbReference>
<evidence type="ECO:0000313" key="3">
    <source>
        <dbReference type="EMBL" id="GCE38848.1"/>
    </source>
</evidence>
<dbReference type="RefSeq" id="WP_124391341.1">
    <property type="nucleotide sequence ID" value="NZ_BHYM01000022.1"/>
</dbReference>
<reference evidence="3 4" key="1">
    <citation type="submission" date="2018-11" db="EMBL/GenBank/DDBJ databases">
        <title>Microbial catabolism of amino acid.</title>
        <authorList>
            <person name="Hibi M."/>
            <person name="Ogawa J."/>
        </authorList>
    </citation>
    <scope>NUCLEOTIDE SEQUENCE [LARGE SCALE GENOMIC DNA]</scope>
    <source>
        <strain evidence="3 4">C31-06</strain>
    </source>
</reference>
<dbReference type="PANTHER" id="PTHR42993">
    <property type="entry name" value="MAOC-LIKE DEHYDRATASE DOMAIN-CONTAINING PROTEIN"/>
    <property type="match status" value="1"/>
</dbReference>
<dbReference type="AlphaFoldDB" id="A0A402C5K9"/>
<dbReference type="InterPro" id="IPR039375">
    <property type="entry name" value="NodN-like"/>
</dbReference>
<dbReference type="SUPFAM" id="SSF54637">
    <property type="entry name" value="Thioesterase/thiol ester dehydrase-isomerase"/>
    <property type="match status" value="1"/>
</dbReference>
<sequence>MPTFTYVTLATAAGTDLGHSRWIDIDQPRINAFAEITEDRQWIHVDPDRAESSPFGSTIAHGYLTLSLVAAFLDEIFHLEGVGLSINYGTDRVRFPHPVKVDSRVRGRGEIVDVAAISTGLQATVRITVEIDGTDRPACITDVLIRILPADDFTQV</sequence>
<proteinExistence type="inferred from homology"/>